<dbReference type="VEuPathDB" id="FungiDB:B1J91_J09878g"/>
<feature type="domain" description="Transcription factor IIIC subunit 5 HTH" evidence="6">
    <location>
        <begin position="231"/>
        <end position="395"/>
    </location>
</feature>
<gene>
    <name evidence="8" type="ORF">AO440_003188</name>
</gene>
<accession>A0A0W0CFE7</accession>
<dbReference type="PANTHER" id="PTHR13230">
    <property type="entry name" value="GENERAL TRANSCRIPTION FACTOR IIIC, POLYPEPTIDE 5"/>
    <property type="match status" value="1"/>
</dbReference>
<reference evidence="8 9" key="1">
    <citation type="submission" date="2015-10" db="EMBL/GenBank/DDBJ databases">
        <title>Draft genomes sequences of Candida glabrata isolates 1A, 1B, 2A, 2B, 3A and 3B.</title>
        <authorList>
            <person name="Haavelsrud O.E."/>
            <person name="Gaustad P."/>
        </authorList>
    </citation>
    <scope>NUCLEOTIDE SEQUENCE [LARGE SCALE GENOMIC DNA]</scope>
    <source>
        <strain evidence="8">910700640</strain>
    </source>
</reference>
<dbReference type="GO" id="GO:0000127">
    <property type="term" value="C:transcription factor TFIIIC complex"/>
    <property type="evidence" value="ECO:0007669"/>
    <property type="project" value="EnsemblFungi"/>
</dbReference>
<comment type="caution">
    <text evidence="8">The sequence shown here is derived from an EMBL/GenBank/DDBJ whole genome shotgun (WGS) entry which is preliminary data.</text>
</comment>
<evidence type="ECO:0000259" key="7">
    <source>
        <dbReference type="Pfam" id="PF17682"/>
    </source>
</evidence>
<feature type="domain" description="Transcription factor IIIC subunit Tfc1/Sfc1 triple barrel" evidence="7">
    <location>
        <begin position="33"/>
        <end position="172"/>
    </location>
</feature>
<dbReference type="VEuPathDB" id="FungiDB:GW608_J09735"/>
<dbReference type="GO" id="GO:0042791">
    <property type="term" value="P:5S class rRNA transcription by RNA polymerase III"/>
    <property type="evidence" value="ECO:0007669"/>
    <property type="project" value="EnsemblFungi"/>
</dbReference>
<protein>
    <submittedName>
        <fullName evidence="8">Transcription factor tau 95 kDa subunit</fullName>
    </submittedName>
</protein>
<dbReference type="OMA" id="PWRNTYI"/>
<comment type="subcellular location">
    <subcellularLocation>
        <location evidence="1">Nucleus</location>
    </subcellularLocation>
</comment>
<dbReference type="VEuPathDB" id="FungiDB:CAGL0J09878g"/>
<dbReference type="Proteomes" id="UP000054886">
    <property type="component" value="Unassembled WGS sequence"/>
</dbReference>
<dbReference type="GO" id="GO:0008301">
    <property type="term" value="F:DNA binding, bending"/>
    <property type="evidence" value="ECO:0007669"/>
    <property type="project" value="EnsemblFungi"/>
</dbReference>
<name>A0A0W0CFE7_CANGB</name>
<dbReference type="PhylomeDB" id="A0A0W0CFE7"/>
<evidence type="ECO:0000256" key="5">
    <source>
        <dbReference type="SAM" id="MobiDB-lite"/>
    </source>
</evidence>
<dbReference type="InterPro" id="IPR040454">
    <property type="entry name" value="TF_IIIC_Tfc1/Sfc1"/>
</dbReference>
<dbReference type="GO" id="GO:0001002">
    <property type="term" value="F:RNA polymerase III type 1 promoter sequence-specific DNA binding"/>
    <property type="evidence" value="ECO:0007669"/>
    <property type="project" value="EnsemblFungi"/>
</dbReference>
<dbReference type="InterPro" id="IPR042536">
    <property type="entry name" value="TFIIIC_tauA_Sfc1"/>
</dbReference>
<dbReference type="EMBL" id="LLZZ01000053">
    <property type="protein sequence ID" value="KTB10418.1"/>
    <property type="molecule type" value="Genomic_DNA"/>
</dbReference>
<dbReference type="PANTHER" id="PTHR13230:SF5">
    <property type="entry name" value="GENERAL TRANSCRIPTION FACTOR 3C POLYPEPTIDE 5"/>
    <property type="match status" value="1"/>
</dbReference>
<dbReference type="InterPro" id="IPR041499">
    <property type="entry name" value="Tfc1/Sfc1_N"/>
</dbReference>
<proteinExistence type="predicted"/>
<evidence type="ECO:0000256" key="3">
    <source>
        <dbReference type="ARBA" id="ARBA00023163"/>
    </source>
</evidence>
<dbReference type="Pfam" id="PF09734">
    <property type="entry name" value="Tau95"/>
    <property type="match status" value="1"/>
</dbReference>
<dbReference type="Gene3D" id="3.30.200.160">
    <property type="entry name" value="TFIIIC, subcomplex tauA, subunit Sfc1, barrel domain"/>
    <property type="match status" value="1"/>
</dbReference>
<dbReference type="InterPro" id="IPR019136">
    <property type="entry name" value="TF_IIIC_su-5_HTH"/>
</dbReference>
<keyword evidence="3" id="KW-0804">Transcription</keyword>
<dbReference type="AlphaFoldDB" id="A0A0W0CFE7"/>
<keyword evidence="2" id="KW-0238">DNA-binding</keyword>
<keyword evidence="4" id="KW-0539">Nucleus</keyword>
<evidence type="ECO:0000256" key="1">
    <source>
        <dbReference type="ARBA" id="ARBA00004123"/>
    </source>
</evidence>
<dbReference type="GO" id="GO:0001003">
    <property type="term" value="F:RNA polymerase III type 2 promoter sequence-specific DNA binding"/>
    <property type="evidence" value="ECO:0007669"/>
    <property type="project" value="EnsemblFungi"/>
</dbReference>
<dbReference type="GO" id="GO:0006384">
    <property type="term" value="P:transcription initiation at RNA polymerase III promoter"/>
    <property type="evidence" value="ECO:0007669"/>
    <property type="project" value="InterPro"/>
</dbReference>
<evidence type="ECO:0000256" key="2">
    <source>
        <dbReference type="ARBA" id="ARBA00023125"/>
    </source>
</evidence>
<evidence type="ECO:0000313" key="8">
    <source>
        <dbReference type="EMBL" id="KTB10418.1"/>
    </source>
</evidence>
<evidence type="ECO:0000259" key="6">
    <source>
        <dbReference type="Pfam" id="PF09734"/>
    </source>
</evidence>
<sequence>MESNDTPAMEDVSQAVSSKYARYHTLDLPRISSVEFPLAISTKKHSIVRAIEMCGGIEDVKQALDNSTEPSVTDKGLELFLNNGLSPVDPWDDATSSARKPFFNEHPIIGKRVPFRDDSIVLKITMPEGTLEKNGNDVAKALRSLDSKDVCATPVAVVNNTIKFREMSDFQVILDNVPAAREFQKSFGSLDWQNIKKFIDSVPDNDSRPQDNINNIILDRSVKSPNCDFQLPPPPRFSMVGYPLQYKYKGNPFAVKKENGDHEVKGSYLKNYQLFVHDMSPELKVPVEPQDKLLEIYNQAKQSGVYPGTKKESKFFEALEECLAILRSLFEKRPIWVKRHLDGLIPKNVYHTLKIALALLSYRFTMGPWRNTYIKFGVDPRSSSEYAKYQTEYFKIERKLLESATVRKNIPKPPPLVFESDTKDGIDSRFRFDGTRIPWYLMLQIDLLLDEPNIAEVYEKVEYLDKPNEVTGWFTALDLAKIRRIVKYELGCMVQGRYEFNKYKLKYFKSMLFFKESMMNNNGENTDVDGDTNMDRDKNPDDITQDDDEENNGVEAGEDEETLQEKEDAESDNMKVSVMKDISDDEQDEPEDDFDVNNATFQDIIGKIRRLDPELADKYSRDLSGLVNIAKLYD</sequence>
<evidence type="ECO:0000313" key="9">
    <source>
        <dbReference type="Proteomes" id="UP000054886"/>
    </source>
</evidence>
<evidence type="ECO:0000256" key="4">
    <source>
        <dbReference type="ARBA" id="ARBA00023242"/>
    </source>
</evidence>
<dbReference type="VEuPathDB" id="FungiDB:GVI51_J09713"/>
<organism evidence="8 9">
    <name type="scientific">Candida glabrata</name>
    <name type="common">Yeast</name>
    <name type="synonym">Torulopsis glabrata</name>
    <dbReference type="NCBI Taxonomy" id="5478"/>
    <lineage>
        <taxon>Eukaryota</taxon>
        <taxon>Fungi</taxon>
        <taxon>Dikarya</taxon>
        <taxon>Ascomycota</taxon>
        <taxon>Saccharomycotina</taxon>
        <taxon>Saccharomycetes</taxon>
        <taxon>Saccharomycetales</taxon>
        <taxon>Saccharomycetaceae</taxon>
        <taxon>Nakaseomyces</taxon>
    </lineage>
</organism>
<dbReference type="VEuPathDB" id="FungiDB:GWK60_J09691"/>
<feature type="compositionally biased region" description="Acidic residues" evidence="5">
    <location>
        <begin position="583"/>
        <end position="595"/>
    </location>
</feature>
<dbReference type="GO" id="GO:0005634">
    <property type="term" value="C:nucleus"/>
    <property type="evidence" value="ECO:0007669"/>
    <property type="project" value="UniProtKB-SubCell"/>
</dbReference>
<feature type="region of interest" description="Disordered" evidence="5">
    <location>
        <begin position="524"/>
        <end position="595"/>
    </location>
</feature>
<dbReference type="Pfam" id="PF17682">
    <property type="entry name" value="Tau95_N"/>
    <property type="match status" value="1"/>
</dbReference>
<feature type="compositionally biased region" description="Acidic residues" evidence="5">
    <location>
        <begin position="543"/>
        <end position="571"/>
    </location>
</feature>